<dbReference type="AlphaFoldDB" id="A0A517W3X5"/>
<evidence type="ECO:0000313" key="1">
    <source>
        <dbReference type="EMBL" id="QDT99943.1"/>
    </source>
</evidence>
<proteinExistence type="predicted"/>
<gene>
    <name evidence="1" type="ORF">V144x_54570</name>
</gene>
<evidence type="ECO:0000313" key="2">
    <source>
        <dbReference type="Proteomes" id="UP000318704"/>
    </source>
</evidence>
<name>A0A517W3X5_9PLAN</name>
<accession>A0A517W3X5</accession>
<reference evidence="1 2" key="1">
    <citation type="submission" date="2019-03" db="EMBL/GenBank/DDBJ databases">
        <title>Deep-cultivation of Planctomycetes and their phenomic and genomic characterization uncovers novel biology.</title>
        <authorList>
            <person name="Wiegand S."/>
            <person name="Jogler M."/>
            <person name="Boedeker C."/>
            <person name="Pinto D."/>
            <person name="Vollmers J."/>
            <person name="Rivas-Marin E."/>
            <person name="Kohn T."/>
            <person name="Peeters S.H."/>
            <person name="Heuer A."/>
            <person name="Rast P."/>
            <person name="Oberbeckmann S."/>
            <person name="Bunk B."/>
            <person name="Jeske O."/>
            <person name="Meyerdierks A."/>
            <person name="Storesund J.E."/>
            <person name="Kallscheuer N."/>
            <person name="Luecker S."/>
            <person name="Lage O.M."/>
            <person name="Pohl T."/>
            <person name="Merkel B.J."/>
            <person name="Hornburger P."/>
            <person name="Mueller R.-W."/>
            <person name="Bruemmer F."/>
            <person name="Labrenz M."/>
            <person name="Spormann A.M."/>
            <person name="Op den Camp H."/>
            <person name="Overmann J."/>
            <person name="Amann R."/>
            <person name="Jetten M.S.M."/>
            <person name="Mascher T."/>
            <person name="Medema M.H."/>
            <person name="Devos D.P."/>
            <person name="Kaster A.-K."/>
            <person name="Ovreas L."/>
            <person name="Rohde M."/>
            <person name="Galperin M.Y."/>
            <person name="Jogler C."/>
        </authorList>
    </citation>
    <scope>NUCLEOTIDE SEQUENCE [LARGE SCALE GENOMIC DNA]</scope>
    <source>
        <strain evidence="1 2">V144</strain>
    </source>
</reference>
<dbReference type="EMBL" id="CP037920">
    <property type="protein sequence ID" value="QDT99943.1"/>
    <property type="molecule type" value="Genomic_DNA"/>
</dbReference>
<dbReference type="Proteomes" id="UP000318704">
    <property type="component" value="Chromosome"/>
</dbReference>
<dbReference type="KEGG" id="gaw:V144x_54570"/>
<organism evidence="1 2">
    <name type="scientific">Gimesia aquarii</name>
    <dbReference type="NCBI Taxonomy" id="2527964"/>
    <lineage>
        <taxon>Bacteria</taxon>
        <taxon>Pseudomonadati</taxon>
        <taxon>Planctomycetota</taxon>
        <taxon>Planctomycetia</taxon>
        <taxon>Planctomycetales</taxon>
        <taxon>Planctomycetaceae</taxon>
        <taxon>Gimesia</taxon>
    </lineage>
</organism>
<protein>
    <submittedName>
        <fullName evidence="1">Uncharacterized protein</fullName>
    </submittedName>
</protein>
<sequence>MNLFVDQLLFEKNERTANSILDGHIPLKLRDLQT</sequence>